<proteinExistence type="predicted"/>
<dbReference type="AlphaFoldDB" id="G0U1I2"/>
<reference evidence="1" key="1">
    <citation type="journal article" date="2012" name="Proc. Natl. Acad. Sci. U.S.A.">
        <title>Antigenic diversity is generated by distinct evolutionary mechanisms in African trypanosome species.</title>
        <authorList>
            <person name="Jackson A.P."/>
            <person name="Berry A."/>
            <person name="Aslett M."/>
            <person name="Allison H.C."/>
            <person name="Burton P."/>
            <person name="Vavrova-Anderson J."/>
            <person name="Brown R."/>
            <person name="Browne H."/>
            <person name="Corton N."/>
            <person name="Hauser H."/>
            <person name="Gamble J."/>
            <person name="Gilderthorp R."/>
            <person name="Marcello L."/>
            <person name="McQuillan J."/>
            <person name="Otto T.D."/>
            <person name="Quail M.A."/>
            <person name="Sanders M.J."/>
            <person name="van Tonder A."/>
            <person name="Ginger M.L."/>
            <person name="Field M.C."/>
            <person name="Barry J.D."/>
            <person name="Hertz-Fowler C."/>
            <person name="Berriman M."/>
        </authorList>
    </citation>
    <scope>NUCLEOTIDE SEQUENCE</scope>
    <source>
        <strain evidence="1">Y486</strain>
    </source>
</reference>
<protein>
    <submittedName>
        <fullName evidence="1">Uncharacterized protein</fullName>
    </submittedName>
</protein>
<sequence length="102" mass="11395">MIPVRVIGGVLYPTSKQINIGAPVGADAILYMCRRRVLWFHSLLTEPHAVRLLANATRSCVKIVKGSVTTSEFLFKVVTNQLAFTSLKQVIEYLMPPNFPFC</sequence>
<gene>
    <name evidence="1" type="ORF">TVY486_0805460</name>
</gene>
<accession>G0U1I2</accession>
<dbReference type="EMBL" id="HE573024">
    <property type="protein sequence ID" value="CCC49939.1"/>
    <property type="molecule type" value="Genomic_DNA"/>
</dbReference>
<dbReference type="VEuPathDB" id="TriTrypDB:TvY486_0805460"/>
<organism evidence="1">
    <name type="scientific">Trypanosoma vivax (strain Y486)</name>
    <dbReference type="NCBI Taxonomy" id="1055687"/>
    <lineage>
        <taxon>Eukaryota</taxon>
        <taxon>Discoba</taxon>
        <taxon>Euglenozoa</taxon>
        <taxon>Kinetoplastea</taxon>
        <taxon>Metakinetoplastina</taxon>
        <taxon>Trypanosomatida</taxon>
        <taxon>Trypanosomatidae</taxon>
        <taxon>Trypanosoma</taxon>
        <taxon>Duttonella</taxon>
    </lineage>
</organism>
<evidence type="ECO:0000313" key="1">
    <source>
        <dbReference type="EMBL" id="CCC49939.1"/>
    </source>
</evidence>
<name>G0U1I2_TRYVY</name>